<dbReference type="Proteomes" id="UP000257323">
    <property type="component" value="Unassembled WGS sequence"/>
</dbReference>
<evidence type="ECO:0000256" key="8">
    <source>
        <dbReference type="SAM" id="Phobius"/>
    </source>
</evidence>
<keyword evidence="4 8" id="KW-1133">Transmembrane helix</keyword>
<dbReference type="GO" id="GO:0019867">
    <property type="term" value="C:outer membrane"/>
    <property type="evidence" value="ECO:0007669"/>
    <property type="project" value="InterPro"/>
</dbReference>
<dbReference type="InterPro" id="IPR039910">
    <property type="entry name" value="D15-like"/>
</dbReference>
<sequence>MEKASNGQKRKKGKLLRIVSWTLFGLVLFLVLVGLLLQTPWGGKLVLKKAGELVKSKTGLTLQADRFRLNIFKLKATITGVKLTGSLKSQLPVESISCDRLTFQSGWSTITGGELRVKNLEIIKPVVKLKSSAAGPETGETTPATESGAGGSSGLSFRIDNFRLEQGAFSFEEPATPLSLSLNGLVASVRFDETSNFHQASITGQSGSLSLGRGIAKITGLEVRTTLNQEKIKLEKLSLSTEQTALEISGALENYLETPRLNLKTAGHLGLWELSSLLEPGDKYAGDLNWDLAITGTTARPEITGKITGGGLKIYGLTPVDLALNIVPAGEATHLVKAEVGYRGGQISLESKVPPGFRGDLQASASLRQLDLRLLQAFIPDFPVELASEISGRLELRAPQLSAEAIEGQAELKLRPYFRAEMATRRPAVPVSGDLNLSYAAGLLNVNKLNLNLLSSQLELRGKLEQLEYISGQLRWRLDDLKSVIQSIQSSGLPEIAAGLEQQLSALDSLNGSVHLNLRLSGQLSRPQFNLVLNGENLGFHQVNLPVLEIKADGSLKNINLGRLLARFDRGQIEATGTLRQLAAAREMGFQLGGQLEISDLDITQFSGLVNEESRQYLNGLLSGKAILAGTTARPGANFQLAVTGTEAGNLHLEKLEVSGEYSPSGLKLQKIDLRLGEDGQLQGQLSFNPHSGEIGAELTGNKLRAGLFQAWLPALNAGLLDLRLTASGPWRNPVADLKITGQGFMIDRVWFPYFELKATSDGRLARATINVPRFNLNLESELELKEPYLLSGLILVKDLPLSSLAGLLPEVEETSPLVALSATTRFSVPLNRPEKLEADFKFENFDFAGLAVLMPSLQSLKPGGRADGRVELNGFSPNLEGMELRLEIPSLNLQLGGNEIKNDGPLTVQLKEGRLQVSSFSLNSGRSRFSLGGGAELKDPKNPVLDFSLNGDLDLSDFGAWLSGMQVGGKLQLQAAVRGDLEEPLIEGSGSMNDVFLRMQDLPLILSNTTARFRVDNSQLVLDRLEGQANSGSFSGAGRALFGQNFSLTSVRLDFNLRDFDFNYPQGFNSLSGASLVLSKDRRGWSLSGDLSILNASYRQDFYPSTQGLRMALSKVSPVGTEYPAFLYDLPLDINIRTVENIIVKNNLADLELKANLNLKGTIPAPILSGRAENAYSGELVIGERKYTVERLRVDFLGRENLEPNLDIFLKSTVYDGEEEIEVSLVMSGTPSDLKFSLTSVPSRSQEDLASLLLTGKSLREVQGSALNTISSQLVQHFSSPLASPVTRTLKKWLRAEDVILEPLNIATLQDPGARLTIRKRMTRDFAVTYSIDLTNSQYQTWILDYRLKRNFSTRGFRRDDGVVGLTLRHRINFGQMAETGSRDKIIKKRLSGIEISGETVFTEEEVSRALKLKSGRNYRTAAFRQARNRLEAFYRKRGYLNARIEDRLVETGQDSLALQLNIKAGQPVSFKFTGDKIPTGARKKALNSWVGRLPEEANIYQLKAVLLNELNRRGYYQAEVELVKKPEPGQTVYEVSTRLNGKWKIGSFRLTGAPVFKESVIKAIVSDYFGAKARGLWNLIYDRRIALELIEYYYQENGYLNPKIEPPVIEANTTKRLLDMTLKIEAGPQSQVNSLELKGNTRFQTAELEAILNLKPGQTFSWPDLNEDRTVLLNRYRSAGFKDARVEIEARPVDGGTDYDVRINIEEGPVYTISRIDIEGARRSKASFVLKESGLKPGEPVSLERLAQAQKNLYDAATFQAVNVSSESENTPEHQEKVLVQVREMPWLSLTYGLQYNTDTKFEGFAQLDFNNLFGRGWNSLLYFRANQRQQDARATLRIPYIFSRKMESLLSVYYRKDIRDLFITEEVGASFQQKIMIVRGFDLSWVYRLSRIHDYEKEPSWPFPYDIRVTSSELSLLLSRDTRDDRFDPKHGTLLTSSLSYAPRYLGSDLNYVRSFTQFTMYKSLLPGVVWASCYRLGLASAFGEILIPSKRFFAGGGTSIRGFKLDAVGPIDIWTGLPEGGEAMLVTNQELRFPIYKIFRGVVFLDAGNVYSRLSDFNPGRLRTGAGLGLRIDSPLGLVRIDYGFNLKPRFDEPKGTLFISIGQAF</sequence>
<dbReference type="Pfam" id="PF07244">
    <property type="entry name" value="POTRA"/>
    <property type="match status" value="3"/>
</dbReference>
<dbReference type="InterPro" id="IPR007452">
    <property type="entry name" value="TamB_C"/>
</dbReference>
<dbReference type="GO" id="GO:0005886">
    <property type="term" value="C:plasma membrane"/>
    <property type="evidence" value="ECO:0007669"/>
    <property type="project" value="InterPro"/>
</dbReference>
<feature type="transmembrane region" description="Helical" evidence="8">
    <location>
        <begin position="21"/>
        <end position="41"/>
    </location>
</feature>
<dbReference type="Gene3D" id="2.40.160.50">
    <property type="entry name" value="membrane protein fhac: a member of the omp85/tpsb transporter family"/>
    <property type="match status" value="1"/>
</dbReference>
<accession>A0A3E2BLA8</accession>
<feature type="compositionally biased region" description="Low complexity" evidence="7">
    <location>
        <begin position="133"/>
        <end position="147"/>
    </location>
</feature>
<keyword evidence="5 8" id="KW-0472">Membrane</keyword>
<protein>
    <submittedName>
        <fullName evidence="10">Adenylate cyclase</fullName>
    </submittedName>
</protein>
<proteinExistence type="predicted"/>
<evidence type="ECO:0000256" key="4">
    <source>
        <dbReference type="ARBA" id="ARBA00022989"/>
    </source>
</evidence>
<reference evidence="10 11" key="1">
    <citation type="submission" date="2018-08" db="EMBL/GenBank/DDBJ databases">
        <title>Genome analysis of the thermophilic bacterium of the candidate phylum Aminicenantes from deep subsurface aquifer revealed its physiology and ecological role.</title>
        <authorList>
            <person name="Kadnikov V.V."/>
            <person name="Mardanov A.V."/>
            <person name="Beletsky A.V."/>
            <person name="Karnachuk O.V."/>
            <person name="Ravin N.V."/>
        </authorList>
    </citation>
    <scope>NUCLEOTIDE SEQUENCE [LARGE SCALE GENOMIC DNA]</scope>
    <source>
        <strain evidence="10">BY38</strain>
    </source>
</reference>
<keyword evidence="3" id="KW-0732">Signal</keyword>
<gene>
    <name evidence="10" type="ORF">OP8BY_0166</name>
</gene>
<dbReference type="InterPro" id="IPR000184">
    <property type="entry name" value="Bac_surfAg_D15"/>
</dbReference>
<evidence type="ECO:0000256" key="2">
    <source>
        <dbReference type="ARBA" id="ARBA00022692"/>
    </source>
</evidence>
<dbReference type="Pfam" id="PF01103">
    <property type="entry name" value="Omp85"/>
    <property type="match status" value="1"/>
</dbReference>
<comment type="caution">
    <text evidence="10">The sequence shown here is derived from an EMBL/GenBank/DDBJ whole genome shotgun (WGS) entry which is preliminary data.</text>
</comment>
<evidence type="ECO:0000313" key="10">
    <source>
        <dbReference type="EMBL" id="RFT15518.1"/>
    </source>
</evidence>
<evidence type="ECO:0000256" key="5">
    <source>
        <dbReference type="ARBA" id="ARBA00023136"/>
    </source>
</evidence>
<keyword evidence="2 8" id="KW-0812">Transmembrane</keyword>
<evidence type="ECO:0000256" key="3">
    <source>
        <dbReference type="ARBA" id="ARBA00022729"/>
    </source>
</evidence>
<evidence type="ECO:0000313" key="11">
    <source>
        <dbReference type="Proteomes" id="UP000257323"/>
    </source>
</evidence>
<evidence type="ECO:0000256" key="1">
    <source>
        <dbReference type="ARBA" id="ARBA00004167"/>
    </source>
</evidence>
<feature type="region of interest" description="Disordered" evidence="7">
    <location>
        <begin position="133"/>
        <end position="152"/>
    </location>
</feature>
<evidence type="ECO:0000259" key="9">
    <source>
        <dbReference type="PROSITE" id="PS51779"/>
    </source>
</evidence>
<dbReference type="PROSITE" id="PS51779">
    <property type="entry name" value="POTRA"/>
    <property type="match status" value="2"/>
</dbReference>
<evidence type="ECO:0000256" key="6">
    <source>
        <dbReference type="ARBA" id="ARBA00023237"/>
    </source>
</evidence>
<dbReference type="PANTHER" id="PTHR12815:SF47">
    <property type="entry name" value="TRANSLOCATION AND ASSEMBLY MODULE SUBUNIT TAMA"/>
    <property type="match status" value="1"/>
</dbReference>
<dbReference type="GO" id="GO:0009306">
    <property type="term" value="P:protein secretion"/>
    <property type="evidence" value="ECO:0007669"/>
    <property type="project" value="InterPro"/>
</dbReference>
<dbReference type="InterPro" id="IPR034746">
    <property type="entry name" value="POTRA"/>
</dbReference>
<feature type="domain" description="POTRA" evidence="9">
    <location>
        <begin position="1390"/>
        <end position="1467"/>
    </location>
</feature>
<feature type="domain" description="POTRA" evidence="9">
    <location>
        <begin position="1632"/>
        <end position="1710"/>
    </location>
</feature>
<dbReference type="Gene3D" id="3.10.20.310">
    <property type="entry name" value="membrane protein fhac"/>
    <property type="match status" value="4"/>
</dbReference>
<dbReference type="Pfam" id="PF04357">
    <property type="entry name" value="TamB"/>
    <property type="match status" value="1"/>
</dbReference>
<name>A0A3E2BLA8_9BACT</name>
<dbReference type="InterPro" id="IPR010827">
    <property type="entry name" value="BamA/TamA_POTRA"/>
</dbReference>
<dbReference type="PANTHER" id="PTHR12815">
    <property type="entry name" value="SORTING AND ASSEMBLY MACHINERY SAMM50 PROTEIN FAMILY MEMBER"/>
    <property type="match status" value="1"/>
</dbReference>
<evidence type="ECO:0000256" key="7">
    <source>
        <dbReference type="SAM" id="MobiDB-lite"/>
    </source>
</evidence>
<organism evidence="10 11">
    <name type="scientific">Candidatus Saccharicenans subterraneus</name>
    <dbReference type="NCBI Taxonomy" id="2508984"/>
    <lineage>
        <taxon>Bacteria</taxon>
        <taxon>Candidatus Aminicenantota</taxon>
        <taxon>Candidatus Aminicenantia</taxon>
        <taxon>Candidatus Aminicenantales</taxon>
        <taxon>Candidatus Saccharicenantaceae</taxon>
        <taxon>Candidatus Saccharicenans</taxon>
    </lineage>
</organism>
<dbReference type="EMBL" id="QUAH01000008">
    <property type="protein sequence ID" value="RFT15518.1"/>
    <property type="molecule type" value="Genomic_DNA"/>
</dbReference>
<keyword evidence="6" id="KW-0998">Cell outer membrane</keyword>
<comment type="subcellular location">
    <subcellularLocation>
        <location evidence="1">Membrane</location>
        <topology evidence="1">Single-pass membrane protein</topology>
    </subcellularLocation>
</comment>